<evidence type="ECO:0000256" key="2">
    <source>
        <dbReference type="ARBA" id="ARBA00007806"/>
    </source>
</evidence>
<feature type="domain" description="Glycosyl hydrolase family 31 C-terminal" evidence="6">
    <location>
        <begin position="806"/>
        <end position="920"/>
    </location>
</feature>
<evidence type="ECO:0000259" key="6">
    <source>
        <dbReference type="Pfam" id="PF21365"/>
    </source>
</evidence>
<evidence type="ECO:0000313" key="8">
    <source>
        <dbReference type="Proteomes" id="UP000652219"/>
    </source>
</evidence>
<name>A0A8H6JXE8_9PEZI</name>
<dbReference type="GO" id="GO:0030246">
    <property type="term" value="F:carbohydrate binding"/>
    <property type="evidence" value="ECO:0007669"/>
    <property type="project" value="InterPro"/>
</dbReference>
<dbReference type="EMBL" id="WIGN01000003">
    <property type="protein sequence ID" value="KAF6821069.1"/>
    <property type="molecule type" value="Genomic_DNA"/>
</dbReference>
<feature type="domain" description="Glycoside hydrolase family 31 N-terminal" evidence="5">
    <location>
        <begin position="78"/>
        <end position="311"/>
    </location>
</feature>
<dbReference type="GO" id="GO:0004558">
    <property type="term" value="F:alpha-1,4-glucosidase activity"/>
    <property type="evidence" value="ECO:0007669"/>
    <property type="project" value="UniProtKB-EC"/>
</dbReference>
<feature type="domain" description="Glycoside hydrolase family 31 TIM barrel" evidence="4">
    <location>
        <begin position="353"/>
        <end position="797"/>
    </location>
</feature>
<dbReference type="InterPro" id="IPR025887">
    <property type="entry name" value="Glyco_hydro_31_N_dom"/>
</dbReference>
<evidence type="ECO:0000259" key="5">
    <source>
        <dbReference type="Pfam" id="PF13802"/>
    </source>
</evidence>
<dbReference type="InterPro" id="IPR048395">
    <property type="entry name" value="Glyco_hydro_31_C"/>
</dbReference>
<dbReference type="InterPro" id="IPR000322">
    <property type="entry name" value="Glyco_hydro_31_TIM"/>
</dbReference>
<evidence type="ECO:0000256" key="3">
    <source>
        <dbReference type="ARBA" id="ARBA00012741"/>
    </source>
</evidence>
<evidence type="ECO:0000256" key="1">
    <source>
        <dbReference type="ARBA" id="ARBA00001657"/>
    </source>
</evidence>
<evidence type="ECO:0000259" key="4">
    <source>
        <dbReference type="Pfam" id="PF01055"/>
    </source>
</evidence>
<dbReference type="InterPro" id="IPR017853">
    <property type="entry name" value="GH"/>
</dbReference>
<protein>
    <recommendedName>
        <fullName evidence="3">alpha-glucosidase</fullName>
        <ecNumber evidence="3">3.2.1.20</ecNumber>
    </recommendedName>
</protein>
<comment type="similarity">
    <text evidence="2">Belongs to the glycosyl hydrolase 31 family.</text>
</comment>
<sequence length="1108" mass="126141">MSDPAADTKLRDPYIFKRAEDFFGQEVDGHGSGMVRPKVISYHDEDQGPSPGEKHPSCYRGAVFRFNDGRDGQPGSCLMIQFLRPRVWRLRFNPENRTDAHFSDWNTRTLIRDTTTELIKTLDEAEGIKWDVELIQGDQYYILQSVITDPQTSEKVKEVQLWVQRNPFQITAVRVLKSLAPAEALPVDISAGPLIFENEAEGSRRAVIWKTKRRGLMYGERATVLALEKSITADFMGFGEQGGNDLFKKETYMNYFNFDNMKYNNVYGVGPQDDREPLYHSEPYWIEVDAQPGYQTQVATFIDNYSHICVDIGKTDATQLRVATRFNGFQGIFVAGDSIQEVIQLYTSIVGKPKLKPRYTLGYHQGCYGYDTQDMVLEAVKSYRASGIPIDGVHIDIDMQDDYRTFTIDKRPGHFPDPVGMFSELRQLGVKCSTNITPYISNIPSDTYKTLNEGLANDYFVKDVRDLDPSAPGALEQRYIQYGTSSVYFRNPTVDKPEYLGGDPYNFPEHFNSGKPFHGGISYGKNLGHPGHYPNLNNKTVRKWWGKQYEYLFECGLDFVWQDMTSPCIAEQYGDMKSLPFRLKLDSDGWSGDKQETKRAIEIWSLYSYNLHKATYHGLNNIHKAGGKGKTNDKLKWREGRRNFIIGRGSFAGSHRFAGLWTGDNSSTWQFLKISVAQVLALGLGGVTISGADVGGFEPADHELNFANPELIIRWYGAYSLLPWFRNHYTRQRDWVEHPGQQRKGGKWFQEPYAYQRHYDEHKDQFSGREAEVYRAVLPTCRYAIRLRYALMQLLYDAMFENMVTGLPIARALPITDHVDRSLFSAENQHFTSSQYMVRKDLLVAPQLDQVGGGNPPRELYLPYPDHWFPFNLRPDEPFGVPLGDQVVGGQRIQYDCRISDVESQIPYTVPMYLREGAIIPKVAVRDFIPDPTTGAQPPNPITIHLYPGKANTYDMYLDDGISRDSAPSEIQMDSSDGQRKWYGEAHQLKHLADPLAKDSYTKVVFEQTVSKQLNKNNDNAKYTRQLHAYSPWTGFKGTIEDHIGTEYTFVFWHLPGSDLGTAELAPEKYKSAAKVDHGLRATIFTVPVKDVHTPDGVWVSVALDGDI</sequence>
<keyword evidence="7" id="KW-0456">Lyase</keyword>
<gene>
    <name evidence="7" type="ORF">CSOJ01_00504</name>
</gene>
<organism evidence="7 8">
    <name type="scientific">Colletotrichum sojae</name>
    <dbReference type="NCBI Taxonomy" id="2175907"/>
    <lineage>
        <taxon>Eukaryota</taxon>
        <taxon>Fungi</taxon>
        <taxon>Dikarya</taxon>
        <taxon>Ascomycota</taxon>
        <taxon>Pezizomycotina</taxon>
        <taxon>Sordariomycetes</taxon>
        <taxon>Hypocreomycetidae</taxon>
        <taxon>Glomerellales</taxon>
        <taxon>Glomerellaceae</taxon>
        <taxon>Colletotrichum</taxon>
        <taxon>Colletotrichum orchidearum species complex</taxon>
    </lineage>
</organism>
<dbReference type="GO" id="GO:0005975">
    <property type="term" value="P:carbohydrate metabolic process"/>
    <property type="evidence" value="ECO:0007669"/>
    <property type="project" value="InterPro"/>
</dbReference>
<keyword evidence="8" id="KW-1185">Reference proteome</keyword>
<dbReference type="PANTHER" id="PTHR22762:SF120">
    <property type="entry name" value="HETEROGLYCAN GLUCOSIDASE 1"/>
    <property type="match status" value="1"/>
</dbReference>
<dbReference type="EC" id="3.2.1.20" evidence="3"/>
<comment type="caution">
    <text evidence="7">The sequence shown here is derived from an EMBL/GenBank/DDBJ whole genome shotgun (WGS) entry which is preliminary data.</text>
</comment>
<dbReference type="Gene3D" id="3.20.20.80">
    <property type="entry name" value="Glycosidases"/>
    <property type="match status" value="2"/>
</dbReference>
<dbReference type="InterPro" id="IPR011013">
    <property type="entry name" value="Gal_mutarotase_sf_dom"/>
</dbReference>
<dbReference type="Pfam" id="PF21365">
    <property type="entry name" value="Glyco_hydro_31_3rd"/>
    <property type="match status" value="1"/>
</dbReference>
<accession>A0A8H6JXE8</accession>
<dbReference type="InterPro" id="IPR013780">
    <property type="entry name" value="Glyco_hydro_b"/>
</dbReference>
<dbReference type="GO" id="GO:0016829">
    <property type="term" value="F:lyase activity"/>
    <property type="evidence" value="ECO:0007669"/>
    <property type="project" value="UniProtKB-KW"/>
</dbReference>
<dbReference type="Gene3D" id="2.60.40.1180">
    <property type="entry name" value="Golgi alpha-mannosidase II"/>
    <property type="match status" value="2"/>
</dbReference>
<comment type="catalytic activity">
    <reaction evidence="1">
        <text>Hydrolysis of terminal, non-reducing (1-&gt;4)-linked alpha-D-glucose residues with release of alpha-D-glucose.</text>
        <dbReference type="EC" id="3.2.1.20"/>
    </reaction>
</comment>
<dbReference type="Pfam" id="PF13802">
    <property type="entry name" value="Gal_mutarotas_2"/>
    <property type="match status" value="1"/>
</dbReference>
<dbReference type="SUPFAM" id="SSF74650">
    <property type="entry name" value="Galactose mutarotase-like"/>
    <property type="match status" value="1"/>
</dbReference>
<dbReference type="PANTHER" id="PTHR22762">
    <property type="entry name" value="ALPHA-GLUCOSIDASE"/>
    <property type="match status" value="1"/>
</dbReference>
<dbReference type="CDD" id="cd14752">
    <property type="entry name" value="GH31_N"/>
    <property type="match status" value="1"/>
</dbReference>
<dbReference type="Gene3D" id="2.60.40.1760">
    <property type="entry name" value="glycosyl hydrolase (family 31)"/>
    <property type="match status" value="1"/>
</dbReference>
<dbReference type="Pfam" id="PF01055">
    <property type="entry name" value="Glyco_hydro_31_2nd"/>
    <property type="match status" value="1"/>
</dbReference>
<dbReference type="AlphaFoldDB" id="A0A8H6JXE8"/>
<dbReference type="SUPFAM" id="SSF51445">
    <property type="entry name" value="(Trans)glycosidases"/>
    <property type="match status" value="1"/>
</dbReference>
<reference evidence="7 8" key="1">
    <citation type="journal article" date="2020" name="Phytopathology">
        <title>Genome Sequence Resources of Colletotrichum truncatum, C. plurivorum, C. musicola, and C. sojae: Four Species Pathogenic to Soybean (Glycine max).</title>
        <authorList>
            <person name="Rogerio F."/>
            <person name="Boufleur T.R."/>
            <person name="Ciampi-Guillardi M."/>
            <person name="Sukno S.A."/>
            <person name="Thon M.R."/>
            <person name="Massola Junior N.S."/>
            <person name="Baroncelli R."/>
        </authorList>
    </citation>
    <scope>NUCLEOTIDE SEQUENCE [LARGE SCALE GENOMIC DNA]</scope>
    <source>
        <strain evidence="7 8">LFN0009</strain>
    </source>
</reference>
<evidence type="ECO:0000313" key="7">
    <source>
        <dbReference type="EMBL" id="KAF6821069.1"/>
    </source>
</evidence>
<proteinExistence type="inferred from homology"/>
<dbReference type="Proteomes" id="UP000652219">
    <property type="component" value="Unassembled WGS sequence"/>
</dbReference>